<proteinExistence type="predicted"/>
<feature type="chain" id="PRO_5042971590" description="Rhodanese domain-containing protein" evidence="1">
    <location>
        <begin position="23"/>
        <end position="158"/>
    </location>
</feature>
<dbReference type="SUPFAM" id="SSF52821">
    <property type="entry name" value="Rhodanese/Cell cycle control phosphatase"/>
    <property type="match status" value="1"/>
</dbReference>
<dbReference type="KEGG" id="fku:FGKAn22_21990"/>
<dbReference type="InterPro" id="IPR001763">
    <property type="entry name" value="Rhodanese-like_dom"/>
</dbReference>
<dbReference type="PROSITE" id="PS50206">
    <property type="entry name" value="RHODANESE_3"/>
    <property type="match status" value="1"/>
</dbReference>
<evidence type="ECO:0000313" key="4">
    <source>
        <dbReference type="Proteomes" id="UP001319121"/>
    </source>
</evidence>
<name>A0AAN1W135_9PROT</name>
<dbReference type="RefSeq" id="WP_212785738.1">
    <property type="nucleotide sequence ID" value="NZ_AP019536.1"/>
</dbReference>
<keyword evidence="4" id="KW-1185">Reference proteome</keyword>
<gene>
    <name evidence="3" type="ORF">FGKAn22_21990</name>
</gene>
<dbReference type="InterPro" id="IPR036873">
    <property type="entry name" value="Rhodanese-like_dom_sf"/>
</dbReference>
<keyword evidence="1" id="KW-0732">Signal</keyword>
<evidence type="ECO:0000313" key="3">
    <source>
        <dbReference type="EMBL" id="BBJ00507.1"/>
    </source>
</evidence>
<dbReference type="CDD" id="cd00158">
    <property type="entry name" value="RHOD"/>
    <property type="match status" value="1"/>
</dbReference>
<feature type="domain" description="Rhodanese" evidence="2">
    <location>
        <begin position="53"/>
        <end position="140"/>
    </location>
</feature>
<evidence type="ECO:0000256" key="1">
    <source>
        <dbReference type="SAM" id="SignalP"/>
    </source>
</evidence>
<accession>A0AAN1W135</accession>
<organism evidence="3 4">
    <name type="scientific">Ferrigenium kumadai</name>
    <dbReference type="NCBI Taxonomy" id="1682490"/>
    <lineage>
        <taxon>Bacteria</taxon>
        <taxon>Pseudomonadati</taxon>
        <taxon>Pseudomonadota</taxon>
        <taxon>Betaproteobacteria</taxon>
        <taxon>Nitrosomonadales</taxon>
        <taxon>Gallionellaceae</taxon>
        <taxon>Ferrigenium</taxon>
    </lineage>
</organism>
<sequence length="158" mass="17065">MKTLKKLFVFAVLLLSTSFAFAADTVAPKADEQPWTYKTQRLSRVQLDKLLGHPEKLLFIDVRRPDEVSKVGGFPIYLSVQAKSIEESLDYIPKGRTIVTVSNRAHRAGAVADFLSAHGYKVAGAVGTKDYEEQGGTVTRIAVPAPKPAATPAPAAAK</sequence>
<dbReference type="Proteomes" id="UP001319121">
    <property type="component" value="Chromosome"/>
</dbReference>
<dbReference type="Gene3D" id="3.40.250.10">
    <property type="entry name" value="Rhodanese-like domain"/>
    <property type="match status" value="1"/>
</dbReference>
<dbReference type="EMBL" id="AP019536">
    <property type="protein sequence ID" value="BBJ00507.1"/>
    <property type="molecule type" value="Genomic_DNA"/>
</dbReference>
<feature type="signal peptide" evidence="1">
    <location>
        <begin position="1"/>
        <end position="22"/>
    </location>
</feature>
<reference evidence="3 4" key="1">
    <citation type="submission" date="2019-03" db="EMBL/GenBank/DDBJ databases">
        <title>Complete genome sequence of Ferrigenium kumadai strain An22, a microaerophilic iron-oxidizing bacterium isolated from a paddy field soil.</title>
        <authorList>
            <person name="Watanabe T."/>
            <person name="Asakawa S."/>
        </authorList>
    </citation>
    <scope>NUCLEOTIDE SEQUENCE [LARGE SCALE GENOMIC DNA]</scope>
    <source>
        <strain evidence="3 4">An22</strain>
    </source>
</reference>
<dbReference type="AlphaFoldDB" id="A0AAN1W135"/>
<evidence type="ECO:0000259" key="2">
    <source>
        <dbReference type="PROSITE" id="PS50206"/>
    </source>
</evidence>
<protein>
    <recommendedName>
        <fullName evidence="2">Rhodanese domain-containing protein</fullName>
    </recommendedName>
</protein>